<accession>A0ABR1EYU1</accession>
<feature type="transmembrane region" description="Helical" evidence="2">
    <location>
        <begin position="218"/>
        <end position="238"/>
    </location>
</feature>
<sequence>MRRPDSLTRYWANVAQSRWMSPHAFQYYCALSGILSSALFLFGFVAADFVSPIKPYWSAEEVAHHYRAHTNRIRIGASLITLSGLFYMPFCAAVSSQMRRVPNLHYVVQQLQLSAAAAGLWTFILPGIILATTSYRPERNPDITLALNDFFWICTLMPWETFMVQNFCFSYAIIIDQREKPLFPKELAVYNLIVPFFWSGSTGIHFSKYGAGAYNGAIAFWVLGITFCFQLAIDAVFLMRAIHSEPEGGEQIVDLFPNRIPGDPEAAARGSRAPGYLDQTSSNGASTAKDE</sequence>
<evidence type="ECO:0000256" key="2">
    <source>
        <dbReference type="SAM" id="Phobius"/>
    </source>
</evidence>
<evidence type="ECO:0000313" key="4">
    <source>
        <dbReference type="Proteomes" id="UP001498771"/>
    </source>
</evidence>
<dbReference type="RefSeq" id="XP_064765740.1">
    <property type="nucleotide sequence ID" value="XM_064915527.1"/>
</dbReference>
<feature type="transmembrane region" description="Helical" evidence="2">
    <location>
        <begin position="187"/>
        <end position="206"/>
    </location>
</feature>
<feature type="compositionally biased region" description="Polar residues" evidence="1">
    <location>
        <begin position="278"/>
        <end position="291"/>
    </location>
</feature>
<name>A0ABR1EYU1_9ASCO</name>
<reference evidence="3 4" key="1">
    <citation type="submission" date="2024-03" db="EMBL/GenBank/DDBJ databases">
        <title>Genome-scale model development and genomic sequencing of the oleaginous clade Lipomyces.</title>
        <authorList>
            <consortium name="Lawrence Berkeley National Laboratory"/>
            <person name="Czajka J.J."/>
            <person name="Han Y."/>
            <person name="Kim J."/>
            <person name="Mondo S.J."/>
            <person name="Hofstad B.A."/>
            <person name="Robles A."/>
            <person name="Haridas S."/>
            <person name="Riley R."/>
            <person name="LaButti K."/>
            <person name="Pangilinan J."/>
            <person name="Andreopoulos W."/>
            <person name="Lipzen A."/>
            <person name="Yan J."/>
            <person name="Wang M."/>
            <person name="Ng V."/>
            <person name="Grigoriev I.V."/>
            <person name="Spatafora J.W."/>
            <person name="Magnuson J.K."/>
            <person name="Baker S.E."/>
            <person name="Pomraning K.R."/>
        </authorList>
    </citation>
    <scope>NUCLEOTIDE SEQUENCE [LARGE SCALE GENOMIC DNA]</scope>
    <source>
        <strain evidence="3 4">Phaff 52-87</strain>
    </source>
</reference>
<organism evidence="3 4">
    <name type="scientific">Myxozyma melibiosi</name>
    <dbReference type="NCBI Taxonomy" id="54550"/>
    <lineage>
        <taxon>Eukaryota</taxon>
        <taxon>Fungi</taxon>
        <taxon>Dikarya</taxon>
        <taxon>Ascomycota</taxon>
        <taxon>Saccharomycotina</taxon>
        <taxon>Lipomycetes</taxon>
        <taxon>Lipomycetales</taxon>
        <taxon>Lipomycetaceae</taxon>
        <taxon>Myxozyma</taxon>
    </lineage>
</organism>
<feature type="transmembrane region" description="Helical" evidence="2">
    <location>
        <begin position="106"/>
        <end position="130"/>
    </location>
</feature>
<keyword evidence="2" id="KW-1133">Transmembrane helix</keyword>
<keyword evidence="2" id="KW-0812">Transmembrane</keyword>
<dbReference type="Proteomes" id="UP001498771">
    <property type="component" value="Unassembled WGS sequence"/>
</dbReference>
<keyword evidence="2" id="KW-0472">Membrane</keyword>
<feature type="transmembrane region" description="Helical" evidence="2">
    <location>
        <begin position="73"/>
        <end position="94"/>
    </location>
</feature>
<feature type="region of interest" description="Disordered" evidence="1">
    <location>
        <begin position="263"/>
        <end position="291"/>
    </location>
</feature>
<feature type="transmembrane region" description="Helical" evidence="2">
    <location>
        <begin position="27"/>
        <end position="53"/>
    </location>
</feature>
<dbReference type="GeneID" id="90041039"/>
<comment type="caution">
    <text evidence="3">The sequence shown here is derived from an EMBL/GenBank/DDBJ whole genome shotgun (WGS) entry which is preliminary data.</text>
</comment>
<feature type="transmembrane region" description="Helical" evidence="2">
    <location>
        <begin position="150"/>
        <end position="175"/>
    </location>
</feature>
<evidence type="ECO:0000313" key="3">
    <source>
        <dbReference type="EMBL" id="KAK7202707.1"/>
    </source>
</evidence>
<evidence type="ECO:0000256" key="1">
    <source>
        <dbReference type="SAM" id="MobiDB-lite"/>
    </source>
</evidence>
<protein>
    <submittedName>
        <fullName evidence="3">Membrane protein</fullName>
    </submittedName>
</protein>
<keyword evidence="4" id="KW-1185">Reference proteome</keyword>
<proteinExistence type="predicted"/>
<dbReference type="EMBL" id="JBBJBU010000015">
    <property type="protein sequence ID" value="KAK7202707.1"/>
    <property type="molecule type" value="Genomic_DNA"/>
</dbReference>
<gene>
    <name evidence="3" type="ORF">BZA70DRAFT_90854</name>
</gene>